<comment type="caution">
    <text evidence="3">The sequence shown here is derived from an EMBL/GenBank/DDBJ whole genome shotgun (WGS) entry which is preliminary data.</text>
</comment>
<accession>A0A4R3M248</accession>
<name>A0A4R3M248_9HYPH</name>
<dbReference type="SMART" id="SM00869">
    <property type="entry name" value="Autotransporter"/>
    <property type="match status" value="1"/>
</dbReference>
<evidence type="ECO:0000313" key="3">
    <source>
        <dbReference type="EMBL" id="TCT06766.1"/>
    </source>
</evidence>
<dbReference type="InterPro" id="IPR005546">
    <property type="entry name" value="Autotransporte_beta"/>
</dbReference>
<protein>
    <recommendedName>
        <fullName evidence="2">Autotransporter domain-containing protein</fullName>
    </recommendedName>
</protein>
<evidence type="ECO:0000259" key="2">
    <source>
        <dbReference type="PROSITE" id="PS51208"/>
    </source>
</evidence>
<sequence>MASSAGLSSVRAEGLAPIVKTGEAGKNGGVELNLRTEATAGTDAGSIRESISSNLVMAGPGNAIELGSVGGQGGYGDSALVVRNIAGKPGGDGNYVSLNQYGSITGGVDLTAAGQLILLYSRGGIGGAGLAERSFFNPDDSSNGGGIGAGGRGGQVVFETGGSVHATGNFTRAVYAVSQGGDAGAHGIISDSGTVRTRIQKDAGGASGGVSITLTDTATLTTQGANAAAVFAAANGGAGGNATSNRSTYYASEGGMGGRVVFLNHGRVATYGDNASAVILQSVGGKGGNGGGGAFSAAAPGAAGGNGGVIQAVNFNQVQTAGAYSFGIMAQSVGGVGGRGSSAAFGDGADGGAAGTGGGVTLTNEGVIQTWGRGAAAIIAQSIGGGNALDAFEATSASLSHEDGAGGRAGIWPGSSGGTGGDGGTGGVVQVFNSGSVTTAGAGAYGVLAQSVGGGGGTGGVGMNLGAFLSVGLGGSGGGGGDGGVVTFSGTGGHIRTTGAGAIAILAQSVGGGGGTGGYATTIAASPGLAMASAVGGAGGGGGNGKDVTITNQTSISTWGENADAIRASSIGGGGGNGGNASAYAIALPLKDPNGKSYPSVSYTGALGGASALGGSARAAIVVNGATIETLGTGSIGIHAESIGGGGGNGGNAFAYGLAISAPDAESYTLTSTIGGKGGAGGSGYMAKVTNQGDIFTYGDQAFGILAQSIGGGGGNAGSATATSDAVSLKKTIAYGQTIGGAGGNGGNGQTAYVTHHGLIQTDGDGAMGIGVQSIGGGGGNGGSVSASAKSGLSFDKTLNSLIQQLPLADAITATTAIGGQGGGGGSGGEARADIMAGAVIRTYGSQADGVFAQSIGGGGGTGGGGSVAANGKWSASLSIGGKGGGGGSGGVVNVDNRGTIETYGDVSHGVFAESVGGGGGTGGSLTADKAKPADPVGKLWGVLKQAVSADAYQKWAADKGNAETKENLEQFIKDIQNTQTYKDLAESFKNSAFYKEMNGYWKGASDYLKEQSKNSVKRKGDASLTVSLGGEGGAGNVGGTVKVDNFGLIRTEGDMSYGVFAQSIGGGGGQGGLAYSSGSNKTNIGGTLGGNGGSGNTGGEVKVTNTGSIVTLGDDSYGLYAQSVGGGGGIGVGATSSDNKNLVINATLGGKGGSGNKGKLAEVTNSGSITTFGDEAHAIVVQSVGGGGGAFIMNPATGDTSSAHGGAPTKGEASEEVSEATAMNLLKAVGIEQVPPALPEDPDKKPSNKSGNFTLGGSGGTGADGDMARVIHSGSIVTSGEGAIGILAQSIGGGGGISNAAGSTGGVKFAFSMGGSGGGAGNGGRVEVTFKNKASVRTAGDYAPAVLAQSIGGGGGYGGSSVAMGQTIQLIGGKGGSSGSGAPVNIYTDKDASLSISTTGVLSHGIFAQSLGGGGGSVSSLLKTDPSVRATLQQVSEILTGISKEKTGKTLIENIDKVPESLQGVVRLLGNDKDTVDDAIATLKEMLDRRSASQGTGGPITMLLRGSNISATGPGSFGLFAQSGFQTLEGALDPTRYGEHIKIEYEGTLVGGTGGGAAIGVDGGNGNTITIYGGSTISALSGTAILSSFGVEEVGNYGTVVGDIDLSVSRTSEFNSFSNWSSGIYRSGGTGTIRLGNVKNRGLFHNVGTFDIGGVGTIATATVENGRTELGGRLLTDVTSVAAAGTRNSDLLITETLEVRGVAIAPHAVKGLLPGSFTVVTASDISNQTQAVSGASSASPISWTVSQGQTAISITPSANFIGKAGGNITNTERSALNSLQAAWNSADASMAGTFADMANVTTVSQYQLAISSLSTTESIGQPAVTQTLGARRSLNAALSCPVFEGEGVMIRETQCLWTRVTGSRMQQFDGGSSEAFTQNMVSYRMGGQWEFAPDWFVGATAAFNNSWSTTADGLNSTNGDSGDASIALKHQAGAWLFAGALHGGYGNFDSNNYFVMGSDTWQAENSSDVWTAALRLRASYEFTFSNWYLRPYADVDVLYTYMPGYTLTGDGATFHAGSMEGTSVAFEAAMELGTRIDLGEQAWLRPFAVVGMTFVSGNALTQDVSFSDGGGTGINFTSTSAMPDQLLDLGAGLQLMSADKYELRGEYRAQIADYFLNQELNLRMAVRF</sequence>
<dbReference type="Proteomes" id="UP000294664">
    <property type="component" value="Unassembled WGS sequence"/>
</dbReference>
<reference evidence="3 4" key="1">
    <citation type="submission" date="2019-03" db="EMBL/GenBank/DDBJ databases">
        <title>Genomic Encyclopedia of Type Strains, Phase IV (KMG-IV): sequencing the most valuable type-strain genomes for metagenomic binning, comparative biology and taxonomic classification.</title>
        <authorList>
            <person name="Goeker M."/>
        </authorList>
    </citation>
    <scope>NUCLEOTIDE SEQUENCE [LARGE SCALE GENOMIC DNA]</scope>
    <source>
        <strain evidence="3 4">DSM 9035</strain>
    </source>
</reference>
<feature type="region of interest" description="Disordered" evidence="1">
    <location>
        <begin position="403"/>
        <end position="423"/>
    </location>
</feature>
<organism evidence="3 4">
    <name type="scientific">Aquabacter spiritensis</name>
    <dbReference type="NCBI Taxonomy" id="933073"/>
    <lineage>
        <taxon>Bacteria</taxon>
        <taxon>Pseudomonadati</taxon>
        <taxon>Pseudomonadota</taxon>
        <taxon>Alphaproteobacteria</taxon>
        <taxon>Hyphomicrobiales</taxon>
        <taxon>Xanthobacteraceae</taxon>
        <taxon>Aquabacter</taxon>
    </lineage>
</organism>
<feature type="region of interest" description="Disordered" evidence="1">
    <location>
        <begin position="1236"/>
        <end position="1268"/>
    </location>
</feature>
<dbReference type="SUPFAM" id="SSF103515">
    <property type="entry name" value="Autotransporter"/>
    <property type="match status" value="1"/>
</dbReference>
<dbReference type="PROSITE" id="PS51208">
    <property type="entry name" value="AUTOTRANSPORTER"/>
    <property type="match status" value="1"/>
</dbReference>
<dbReference type="InterPro" id="IPR036709">
    <property type="entry name" value="Autotransporte_beta_dom_sf"/>
</dbReference>
<evidence type="ECO:0000313" key="4">
    <source>
        <dbReference type="Proteomes" id="UP000294664"/>
    </source>
</evidence>
<gene>
    <name evidence="3" type="ORF">EDC64_102246</name>
</gene>
<evidence type="ECO:0000256" key="1">
    <source>
        <dbReference type="SAM" id="MobiDB-lite"/>
    </source>
</evidence>
<proteinExistence type="predicted"/>
<feature type="compositionally biased region" description="Gly residues" evidence="1">
    <location>
        <begin position="1255"/>
        <end position="1264"/>
    </location>
</feature>
<feature type="region of interest" description="Disordered" evidence="1">
    <location>
        <begin position="1197"/>
        <end position="1219"/>
    </location>
</feature>
<keyword evidence="4" id="KW-1185">Reference proteome</keyword>
<dbReference type="EMBL" id="SMAI01000002">
    <property type="protein sequence ID" value="TCT06766.1"/>
    <property type="molecule type" value="Genomic_DNA"/>
</dbReference>
<feature type="domain" description="Autotransporter" evidence="2">
    <location>
        <begin position="1850"/>
        <end position="2129"/>
    </location>
</feature>